<feature type="active site" description="Proton donor/acceptor" evidence="3">
    <location>
        <position position="136"/>
    </location>
</feature>
<dbReference type="CDD" id="cd00408">
    <property type="entry name" value="DHDPS-like"/>
    <property type="match status" value="1"/>
</dbReference>
<evidence type="ECO:0000313" key="5">
    <source>
        <dbReference type="EMBL" id="AYN68603.1"/>
    </source>
</evidence>
<feature type="binding site" evidence="4">
    <location>
        <position position="207"/>
    </location>
    <ligand>
        <name>pyruvate</name>
        <dbReference type="ChEBI" id="CHEBI:15361"/>
    </ligand>
</feature>
<reference evidence="5 6" key="1">
    <citation type="submission" date="2018-08" db="EMBL/GenBank/DDBJ databases">
        <title>The reduced genetic potential of extracellular carbohydrate catabolism in Euzebyella marina RN62, a Flavobacteriia bacterium isolated from the hadal water.</title>
        <authorList>
            <person name="Xue C."/>
        </authorList>
    </citation>
    <scope>NUCLEOTIDE SEQUENCE [LARGE SCALE GENOMIC DNA]</scope>
    <source>
        <strain evidence="5 6">RN62</strain>
    </source>
</reference>
<dbReference type="KEGG" id="emar:D1013_15070"/>
<keyword evidence="1 2" id="KW-0456">Lyase</keyword>
<dbReference type="GO" id="GO:0008747">
    <property type="term" value="F:N-acetylneuraminate lyase activity"/>
    <property type="evidence" value="ECO:0007669"/>
    <property type="project" value="TreeGrafter"/>
</dbReference>
<dbReference type="Proteomes" id="UP000276309">
    <property type="component" value="Chromosome"/>
</dbReference>
<dbReference type="EMBL" id="CP032050">
    <property type="protein sequence ID" value="AYN68603.1"/>
    <property type="molecule type" value="Genomic_DNA"/>
</dbReference>
<dbReference type="PANTHER" id="PTHR42849">
    <property type="entry name" value="N-ACETYLNEURAMINATE LYASE"/>
    <property type="match status" value="1"/>
</dbReference>
<dbReference type="RefSeq" id="WP_121849616.1">
    <property type="nucleotide sequence ID" value="NZ_CP032050.1"/>
</dbReference>
<organism evidence="5 6">
    <name type="scientific">Euzebyella marina</name>
    <dbReference type="NCBI Taxonomy" id="1761453"/>
    <lineage>
        <taxon>Bacteria</taxon>
        <taxon>Pseudomonadati</taxon>
        <taxon>Bacteroidota</taxon>
        <taxon>Flavobacteriia</taxon>
        <taxon>Flavobacteriales</taxon>
        <taxon>Flavobacteriaceae</taxon>
        <taxon>Euzebyella</taxon>
    </lineage>
</organism>
<evidence type="ECO:0000256" key="1">
    <source>
        <dbReference type="ARBA" id="ARBA00023239"/>
    </source>
</evidence>
<feature type="active site" description="Schiff-base intermediate with substrate" evidence="3">
    <location>
        <position position="163"/>
    </location>
</feature>
<dbReference type="SMART" id="SM01130">
    <property type="entry name" value="DHDPS"/>
    <property type="match status" value="1"/>
</dbReference>
<accession>A0A3G2L8S2</accession>
<dbReference type="Gene3D" id="3.20.20.70">
    <property type="entry name" value="Aldolase class I"/>
    <property type="match status" value="1"/>
</dbReference>
<keyword evidence="6" id="KW-1185">Reference proteome</keyword>
<dbReference type="SUPFAM" id="SSF51569">
    <property type="entry name" value="Aldolase"/>
    <property type="match status" value="1"/>
</dbReference>
<gene>
    <name evidence="5" type="ORF">D1013_15070</name>
</gene>
<dbReference type="Pfam" id="PF00701">
    <property type="entry name" value="DHDPS"/>
    <property type="match status" value="1"/>
</dbReference>
<dbReference type="PANTHER" id="PTHR42849:SF1">
    <property type="entry name" value="N-ACETYLNEURAMINATE LYASE"/>
    <property type="match status" value="1"/>
</dbReference>
<dbReference type="InterPro" id="IPR002220">
    <property type="entry name" value="DapA-like"/>
</dbReference>
<dbReference type="GO" id="GO:0005829">
    <property type="term" value="C:cytosol"/>
    <property type="evidence" value="ECO:0007669"/>
    <property type="project" value="TreeGrafter"/>
</dbReference>
<name>A0A3G2L8S2_9FLAO</name>
<dbReference type="PIRSF" id="PIRSF001365">
    <property type="entry name" value="DHDPS"/>
    <property type="match status" value="1"/>
</dbReference>
<comment type="similarity">
    <text evidence="2">Belongs to the DapA family.</text>
</comment>
<evidence type="ECO:0000256" key="3">
    <source>
        <dbReference type="PIRSR" id="PIRSR001365-1"/>
    </source>
</evidence>
<dbReference type="PRINTS" id="PR00146">
    <property type="entry name" value="DHPICSNTHASE"/>
</dbReference>
<dbReference type="InterPro" id="IPR013785">
    <property type="entry name" value="Aldolase_TIM"/>
</dbReference>
<dbReference type="AlphaFoldDB" id="A0A3G2L8S2"/>
<sequence length="303" mass="33433">MKLHLRGIIPPMVTPLKADGSLDEEGLKNLIEHLINGGVHGIFLLGTNGEATSLTHDMRKNLISKACHYIDNRVPVLVGISDTVLEDCITMSDYAKQCGADAVVVAPPYYLPISEEEFLDFMLELVPRLSLPFVLYNMPSCTKLHLSVDTVEKIKSLGAIGIKDSSGNLGYLHELIERFKESPDFAIIAGTESFLSSNILHGGHGAVAGGANFFPKLFVDLYNASINGELLMIEQLNEEVNRLYETIYNVGAHSSKITKGTKCALAVMNICEDHMALPLKKFNEIERHKIETYVQQFQQTLAT</sequence>
<dbReference type="OrthoDB" id="9778880at2"/>
<proteinExistence type="inferred from homology"/>
<evidence type="ECO:0000313" key="6">
    <source>
        <dbReference type="Proteomes" id="UP000276309"/>
    </source>
</evidence>
<evidence type="ECO:0000256" key="2">
    <source>
        <dbReference type="PIRNR" id="PIRNR001365"/>
    </source>
</evidence>
<protein>
    <submittedName>
        <fullName evidence="5">Dihydrodipicolinate synthase family protein</fullName>
    </submittedName>
</protein>
<dbReference type="GO" id="GO:0019262">
    <property type="term" value="P:N-acetylneuraminate catabolic process"/>
    <property type="evidence" value="ECO:0007669"/>
    <property type="project" value="TreeGrafter"/>
</dbReference>
<evidence type="ECO:0000256" key="4">
    <source>
        <dbReference type="PIRSR" id="PIRSR001365-2"/>
    </source>
</evidence>